<protein>
    <submittedName>
        <fullName evidence="2">Uncharacterized protein</fullName>
    </submittedName>
</protein>
<evidence type="ECO:0000313" key="3">
    <source>
        <dbReference type="Proteomes" id="UP000585614"/>
    </source>
</evidence>
<sequence length="158" mass="17379">MGRAWPLGTRCRSHVGHAAHLIVPWCPFQASRPHSSVCFWLGYGLGELDRWGLPLREDGEKLNWPSRPTSPPPLPAPRNSAANRPCLEPGRQALSTGGPRATRLSPAPSSPSRPPRTQMERGSQGLSPTVYAGLQGKKFKHHNIRRKAVNGFKHSQLC</sequence>
<accession>A0A7J7RAK9</accession>
<dbReference type="EMBL" id="JACAGC010000028">
    <property type="protein sequence ID" value="KAF6273220.1"/>
    <property type="molecule type" value="Genomic_DNA"/>
</dbReference>
<evidence type="ECO:0000313" key="2">
    <source>
        <dbReference type="EMBL" id="KAF6273220.1"/>
    </source>
</evidence>
<dbReference type="Proteomes" id="UP000585614">
    <property type="component" value="Unassembled WGS sequence"/>
</dbReference>
<comment type="caution">
    <text evidence="2">The sequence shown here is derived from an EMBL/GenBank/DDBJ whole genome shotgun (WGS) entry which is preliminary data.</text>
</comment>
<name>A0A7J7RAK9_RHIFE</name>
<reference evidence="2 3" key="1">
    <citation type="journal article" date="2020" name="Nature">
        <title>Six reference-quality genomes reveal evolution of bat adaptations.</title>
        <authorList>
            <person name="Jebb D."/>
            <person name="Huang Z."/>
            <person name="Pippel M."/>
            <person name="Hughes G.M."/>
            <person name="Lavrichenko K."/>
            <person name="Devanna P."/>
            <person name="Winkler S."/>
            <person name="Jermiin L.S."/>
            <person name="Skirmuntt E.C."/>
            <person name="Katzourakis A."/>
            <person name="Burkitt-Gray L."/>
            <person name="Ray D.A."/>
            <person name="Sullivan K.A.M."/>
            <person name="Roscito J.G."/>
            <person name="Kirilenko B.M."/>
            <person name="Davalos L.M."/>
            <person name="Corthals A.P."/>
            <person name="Power M.L."/>
            <person name="Jones G."/>
            <person name="Ransome R.D."/>
            <person name="Dechmann D.K.N."/>
            <person name="Locatelli A.G."/>
            <person name="Puechmaille S.J."/>
            <person name="Fedrigo O."/>
            <person name="Jarvis E.D."/>
            <person name="Hiller M."/>
            <person name="Vernes S.C."/>
            <person name="Myers E.W."/>
            <person name="Teeling E.C."/>
        </authorList>
    </citation>
    <scope>NUCLEOTIDE SEQUENCE [LARGE SCALE GENOMIC DNA]</scope>
    <source>
        <strain evidence="2">MRhiFer1</strain>
        <tissue evidence="2">Lung</tissue>
    </source>
</reference>
<organism evidence="2 3">
    <name type="scientific">Rhinolophus ferrumequinum</name>
    <name type="common">Greater horseshoe bat</name>
    <dbReference type="NCBI Taxonomy" id="59479"/>
    <lineage>
        <taxon>Eukaryota</taxon>
        <taxon>Metazoa</taxon>
        <taxon>Chordata</taxon>
        <taxon>Craniata</taxon>
        <taxon>Vertebrata</taxon>
        <taxon>Euteleostomi</taxon>
        <taxon>Mammalia</taxon>
        <taxon>Eutheria</taxon>
        <taxon>Laurasiatheria</taxon>
        <taxon>Chiroptera</taxon>
        <taxon>Yinpterochiroptera</taxon>
        <taxon>Rhinolophoidea</taxon>
        <taxon>Rhinolophidae</taxon>
        <taxon>Rhinolophinae</taxon>
        <taxon>Rhinolophus</taxon>
    </lineage>
</organism>
<dbReference type="AlphaFoldDB" id="A0A7J7RAK9"/>
<feature type="region of interest" description="Disordered" evidence="1">
    <location>
        <begin position="57"/>
        <end position="129"/>
    </location>
</feature>
<gene>
    <name evidence="2" type="ORF">mRhiFer1_009508</name>
</gene>
<evidence type="ECO:0000256" key="1">
    <source>
        <dbReference type="SAM" id="MobiDB-lite"/>
    </source>
</evidence>
<proteinExistence type="predicted"/>